<keyword evidence="3" id="KW-1185">Reference proteome</keyword>
<evidence type="ECO:0000313" key="3">
    <source>
        <dbReference type="Proteomes" id="UP001228643"/>
    </source>
</evidence>
<evidence type="ECO:0000256" key="1">
    <source>
        <dbReference type="SAM" id="Phobius"/>
    </source>
</evidence>
<feature type="transmembrane region" description="Helical" evidence="1">
    <location>
        <begin position="12"/>
        <end position="35"/>
    </location>
</feature>
<dbReference type="EMBL" id="JASCRY010000003">
    <property type="protein sequence ID" value="MDI5950104.1"/>
    <property type="molecule type" value="Genomic_DNA"/>
</dbReference>
<accession>A0AAW6TKZ7</accession>
<feature type="transmembrane region" description="Helical" evidence="1">
    <location>
        <begin position="47"/>
        <end position="66"/>
    </location>
</feature>
<sequence>MLFQVLLNCIVFIIKCIVWVLFVLAAIPFGIYMLLNDMFPIFTHDGGFWFWSLFSILSIIGFIVLWKPIVWIVGVLQTLGLGME</sequence>
<dbReference type="AlphaFoldDB" id="A0AAW6TKZ7"/>
<keyword evidence="1" id="KW-0472">Membrane</keyword>
<name>A0AAW6TKZ7_9FLAO</name>
<protein>
    <submittedName>
        <fullName evidence="2">Uncharacterized protein</fullName>
    </submittedName>
</protein>
<comment type="caution">
    <text evidence="2">The sequence shown here is derived from an EMBL/GenBank/DDBJ whole genome shotgun (WGS) entry which is preliminary data.</text>
</comment>
<dbReference type="Proteomes" id="UP001228643">
    <property type="component" value="Unassembled WGS sequence"/>
</dbReference>
<organism evidence="2 3">
    <name type="scientific">Flavobacterium yafengii</name>
    <dbReference type="NCBI Taxonomy" id="3041253"/>
    <lineage>
        <taxon>Bacteria</taxon>
        <taxon>Pseudomonadati</taxon>
        <taxon>Bacteroidota</taxon>
        <taxon>Flavobacteriia</taxon>
        <taxon>Flavobacteriales</taxon>
        <taxon>Flavobacteriaceae</taxon>
        <taxon>Flavobacterium</taxon>
    </lineage>
</organism>
<keyword evidence="1" id="KW-0812">Transmembrane</keyword>
<keyword evidence="1" id="KW-1133">Transmembrane helix</keyword>
<reference evidence="2 3" key="1">
    <citation type="submission" date="2023-04" db="EMBL/GenBank/DDBJ databases">
        <title>Two novel species of Flavobacterium.</title>
        <authorList>
            <person name="Liu Q."/>
            <person name="Xin Y.-H."/>
        </authorList>
    </citation>
    <scope>NUCLEOTIDE SEQUENCE [LARGE SCALE GENOMIC DNA]</scope>
    <source>
        <strain evidence="2 3">LB2P87</strain>
    </source>
</reference>
<dbReference type="RefSeq" id="WP_282716586.1">
    <property type="nucleotide sequence ID" value="NZ_JASCRY010000003.1"/>
</dbReference>
<proteinExistence type="predicted"/>
<evidence type="ECO:0000313" key="2">
    <source>
        <dbReference type="EMBL" id="MDI5950104.1"/>
    </source>
</evidence>
<gene>
    <name evidence="2" type="ORF">QLS97_10645</name>
</gene>